<dbReference type="EMBL" id="JX684076">
    <property type="protein sequence ID" value="AGF92908.1"/>
    <property type="molecule type" value="Genomic_DNA"/>
</dbReference>
<feature type="transmembrane region" description="Helical" evidence="6">
    <location>
        <begin position="134"/>
        <end position="155"/>
    </location>
</feature>
<dbReference type="Gene3D" id="1.25.40.10">
    <property type="entry name" value="Tetratricopeptide repeat domain"/>
    <property type="match status" value="1"/>
</dbReference>
<feature type="transmembrane region" description="Helical" evidence="6">
    <location>
        <begin position="228"/>
        <end position="245"/>
    </location>
</feature>
<feature type="transmembrane region" description="Helical" evidence="6">
    <location>
        <begin position="21"/>
        <end position="39"/>
    </location>
</feature>
<evidence type="ECO:0000256" key="2">
    <source>
        <dbReference type="ARBA" id="ARBA00022692"/>
    </source>
</evidence>
<accession>M1QAC6</accession>
<gene>
    <name evidence="9" type="ORF">FLSS-4_0027</name>
</gene>
<feature type="coiled-coil region" evidence="5">
    <location>
        <begin position="652"/>
        <end position="702"/>
    </location>
</feature>
<evidence type="ECO:0000256" key="3">
    <source>
        <dbReference type="ARBA" id="ARBA00022989"/>
    </source>
</evidence>
<evidence type="ECO:0000256" key="4">
    <source>
        <dbReference type="ARBA" id="ARBA00023136"/>
    </source>
</evidence>
<dbReference type="PANTHER" id="PTHR37422:SF23">
    <property type="entry name" value="TEICHURONIC ACID BIOSYNTHESIS PROTEIN TUAE"/>
    <property type="match status" value="1"/>
</dbReference>
<dbReference type="InterPro" id="IPR018704">
    <property type="entry name" value="SecYEG/CpoB_TPR"/>
</dbReference>
<organism evidence="9">
    <name type="scientific">uncultured organism</name>
    <dbReference type="NCBI Taxonomy" id="155900"/>
    <lineage>
        <taxon>unclassified sequences</taxon>
        <taxon>environmental samples</taxon>
    </lineage>
</organism>
<dbReference type="Pfam" id="PF09976">
    <property type="entry name" value="TPR_21"/>
    <property type="match status" value="1"/>
</dbReference>
<evidence type="ECO:0000256" key="6">
    <source>
        <dbReference type="SAM" id="Phobius"/>
    </source>
</evidence>
<sequence>MNLSKEKVLETAEKLAPGFRQVRFGLLLFFTLTMPLVIYLGNTEYGYTKTIYTFVYISFLALVWLAEIIFNDDKEISLTGLSIPIGLLAFSGLLSLINAPSKGVVLQSLGLLVYFYLIYLLIVNTIETKREANYLLITLITSGFGATIYGLLQYLGVVRGARGFSGGAGSIISVMGNQNYLAGFLSYIFIPAFAIILISRSKSIKTYLVLSLGLFFFLLFPIGARGAWLSLVFASLVFGAGLLYYKPIDNLRKLWLTLLVIVLVLFLAYIFASAPGPLNSVLSYSAQEDGEASWGIFTPVVRPLIKQLVEKGGARVEDWYIGLEMLKNHPLVGIGLGNYKVKFLEYRGRFLTSERGQGFGEFIPRGAQAHNEYVQFTAELGLIGLIAIITSLVILMMNVFSRIRSSKQWASRILGLALAGGVVGYLIHSAVSFPAHLPASSFALVTFLGVINSGAFGKPEYRVKLSGITRYLVIALAFAFLISVTVFAYRDWRANVLMGEGKKQIQYGNYYVAKERLQKSRSLDFQPRQTYYFLGVTERELGNERRAIDYFEKSLGQFEPYNLYLQLGTLYQSQGQLDKAEESLRVFLSLGAEESLKTKAKYFLSVIAIQKNQVEKAEKLLAEVLSSDPKFERGIILQGDIANFRGNEAKAREKWQKALDVINDKLSRVNNRLSGEIKLEDLAELRSQKERLTRHKKQITNKLEGL</sequence>
<feature type="transmembrane region" description="Helical" evidence="6">
    <location>
        <begin position="437"/>
        <end position="456"/>
    </location>
</feature>
<dbReference type="GO" id="GO:0016020">
    <property type="term" value="C:membrane"/>
    <property type="evidence" value="ECO:0007669"/>
    <property type="project" value="UniProtKB-SubCell"/>
</dbReference>
<keyword evidence="9" id="KW-0436">Ligase</keyword>
<feature type="transmembrane region" description="Helical" evidence="6">
    <location>
        <begin position="206"/>
        <end position="222"/>
    </location>
</feature>
<dbReference type="SUPFAM" id="SSF48452">
    <property type="entry name" value="TPR-like"/>
    <property type="match status" value="1"/>
</dbReference>
<feature type="domain" description="O-antigen ligase-related" evidence="7">
    <location>
        <begin position="212"/>
        <end position="389"/>
    </location>
</feature>
<comment type="subcellular location">
    <subcellularLocation>
        <location evidence="1">Membrane</location>
        <topology evidence="1">Multi-pass membrane protein</topology>
    </subcellularLocation>
</comment>
<reference evidence="9" key="1">
    <citation type="journal article" date="2013" name="Syst. Appl. Microbiol.">
        <title>New insights into the archaeal diversity of a hypersaline microbial mat obtained by a metagenomic approach.</title>
        <authorList>
            <person name="Lopez-Lopez A."/>
            <person name="Richter M."/>
            <person name="Pena A."/>
            <person name="Tamames J."/>
            <person name="Rossello-Mora R."/>
        </authorList>
    </citation>
    <scope>NUCLEOTIDE SEQUENCE</scope>
</reference>
<dbReference type="GO" id="GO:0016874">
    <property type="term" value="F:ligase activity"/>
    <property type="evidence" value="ECO:0007669"/>
    <property type="project" value="UniProtKB-KW"/>
</dbReference>
<dbReference type="PANTHER" id="PTHR37422">
    <property type="entry name" value="TEICHURONIC ACID BIOSYNTHESIS PROTEIN TUAE"/>
    <property type="match status" value="1"/>
</dbReference>
<keyword evidence="5" id="KW-0175">Coiled coil</keyword>
<feature type="transmembrane region" description="Helical" evidence="6">
    <location>
        <begin position="254"/>
        <end position="272"/>
    </location>
</feature>
<feature type="transmembrane region" description="Helical" evidence="6">
    <location>
        <begin position="468"/>
        <end position="489"/>
    </location>
</feature>
<dbReference type="InterPro" id="IPR007016">
    <property type="entry name" value="O-antigen_ligase-rel_domated"/>
</dbReference>
<evidence type="ECO:0000256" key="5">
    <source>
        <dbReference type="SAM" id="Coils"/>
    </source>
</evidence>
<feature type="domain" description="Ancillary SecYEG translocon subunit/Cell division coordinator CpoB TPR" evidence="8">
    <location>
        <begin position="565"/>
        <end position="683"/>
    </location>
</feature>
<feature type="transmembrane region" description="Helical" evidence="6">
    <location>
        <begin position="180"/>
        <end position="199"/>
    </location>
</feature>
<dbReference type="InterPro" id="IPR051533">
    <property type="entry name" value="WaaL-like"/>
</dbReference>
<dbReference type="PROSITE" id="PS50005">
    <property type="entry name" value="TPR"/>
    <property type="match status" value="1"/>
</dbReference>
<feature type="transmembrane region" description="Helical" evidence="6">
    <location>
        <begin position="51"/>
        <end position="70"/>
    </location>
</feature>
<name>M1QAC6_9ZZZZ</name>
<dbReference type="InterPro" id="IPR019734">
    <property type="entry name" value="TPR_rpt"/>
</dbReference>
<evidence type="ECO:0000259" key="7">
    <source>
        <dbReference type="Pfam" id="PF04932"/>
    </source>
</evidence>
<feature type="transmembrane region" description="Helical" evidence="6">
    <location>
        <begin position="77"/>
        <end position="97"/>
    </location>
</feature>
<keyword evidence="2 6" id="KW-0812">Transmembrane</keyword>
<evidence type="ECO:0000256" key="1">
    <source>
        <dbReference type="ARBA" id="ARBA00004141"/>
    </source>
</evidence>
<proteinExistence type="predicted"/>
<dbReference type="SMART" id="SM00028">
    <property type="entry name" value="TPR"/>
    <property type="match status" value="3"/>
</dbReference>
<dbReference type="Pfam" id="PF04932">
    <property type="entry name" value="Wzy_C"/>
    <property type="match status" value="1"/>
</dbReference>
<keyword evidence="3 6" id="KW-1133">Transmembrane helix</keyword>
<dbReference type="AlphaFoldDB" id="M1QAC6"/>
<protein>
    <submittedName>
        <fullName evidence="9">O-antigen ligase-related protein</fullName>
    </submittedName>
</protein>
<feature type="transmembrane region" description="Helical" evidence="6">
    <location>
        <begin position="380"/>
        <end position="401"/>
    </location>
</feature>
<feature type="transmembrane region" description="Helical" evidence="6">
    <location>
        <begin position="413"/>
        <end position="431"/>
    </location>
</feature>
<dbReference type="Pfam" id="PF13181">
    <property type="entry name" value="TPR_8"/>
    <property type="match status" value="1"/>
</dbReference>
<evidence type="ECO:0000259" key="8">
    <source>
        <dbReference type="Pfam" id="PF09976"/>
    </source>
</evidence>
<evidence type="ECO:0000313" key="9">
    <source>
        <dbReference type="EMBL" id="AGF92908.1"/>
    </source>
</evidence>
<feature type="transmembrane region" description="Helical" evidence="6">
    <location>
        <begin position="103"/>
        <end position="122"/>
    </location>
</feature>
<dbReference type="InterPro" id="IPR011990">
    <property type="entry name" value="TPR-like_helical_dom_sf"/>
</dbReference>
<keyword evidence="4 6" id="KW-0472">Membrane</keyword>